<name>A0AAW1QLY9_9CHLO</name>
<gene>
    <name evidence="3" type="ORF">WJX81_004541</name>
</gene>
<dbReference type="Proteomes" id="UP001445335">
    <property type="component" value="Unassembled WGS sequence"/>
</dbReference>
<dbReference type="AlphaFoldDB" id="A0AAW1QLY9"/>
<reference evidence="3 4" key="1">
    <citation type="journal article" date="2024" name="Nat. Commun.">
        <title>Phylogenomics reveals the evolutionary origins of lichenization in chlorophyte algae.</title>
        <authorList>
            <person name="Puginier C."/>
            <person name="Libourel C."/>
            <person name="Otte J."/>
            <person name="Skaloud P."/>
            <person name="Haon M."/>
            <person name="Grisel S."/>
            <person name="Petersen M."/>
            <person name="Berrin J.G."/>
            <person name="Delaux P.M."/>
            <person name="Dal Grande F."/>
            <person name="Keller J."/>
        </authorList>
    </citation>
    <scope>NUCLEOTIDE SEQUENCE [LARGE SCALE GENOMIC DNA]</scope>
    <source>
        <strain evidence="3 4">SAG 245.80</strain>
    </source>
</reference>
<dbReference type="CDD" id="cd00371">
    <property type="entry name" value="HMA"/>
    <property type="match status" value="1"/>
</dbReference>
<evidence type="ECO:0000259" key="2">
    <source>
        <dbReference type="PROSITE" id="PS50846"/>
    </source>
</evidence>
<proteinExistence type="predicted"/>
<comment type="caution">
    <text evidence="3">The sequence shown here is derived from an EMBL/GenBank/DDBJ whole genome shotgun (WGS) entry which is preliminary data.</text>
</comment>
<evidence type="ECO:0000256" key="1">
    <source>
        <dbReference type="ARBA" id="ARBA00022723"/>
    </source>
</evidence>
<feature type="domain" description="HMA" evidence="2">
    <location>
        <begin position="1"/>
        <end position="73"/>
    </location>
</feature>
<dbReference type="InterPro" id="IPR036163">
    <property type="entry name" value="HMA_dom_sf"/>
</dbReference>
<dbReference type="InterPro" id="IPR017969">
    <property type="entry name" value="Heavy-metal-associated_CS"/>
</dbReference>
<dbReference type="PROSITE" id="PS50846">
    <property type="entry name" value="HMA_2"/>
    <property type="match status" value="1"/>
</dbReference>
<dbReference type="SUPFAM" id="SSF55008">
    <property type="entry name" value="HMA, heavy metal-associated domain"/>
    <property type="match status" value="1"/>
</dbReference>
<dbReference type="Gene3D" id="3.30.70.100">
    <property type="match status" value="1"/>
</dbReference>
<sequence>MEVEMKIAGLMCDGCSTRVHDAVKGMEGVESVQVTLSSGLATVQVHAADNMEAAFVQLPRLISAVNALGFQAEPYFGTDDDAESS</sequence>
<accession>A0AAW1QLY9</accession>
<organism evidence="3 4">
    <name type="scientific">Elliptochloris bilobata</name>
    <dbReference type="NCBI Taxonomy" id="381761"/>
    <lineage>
        <taxon>Eukaryota</taxon>
        <taxon>Viridiplantae</taxon>
        <taxon>Chlorophyta</taxon>
        <taxon>core chlorophytes</taxon>
        <taxon>Trebouxiophyceae</taxon>
        <taxon>Trebouxiophyceae incertae sedis</taxon>
        <taxon>Elliptochloris clade</taxon>
        <taxon>Elliptochloris</taxon>
    </lineage>
</organism>
<dbReference type="EMBL" id="JALJOU010000087">
    <property type="protein sequence ID" value="KAK9822462.1"/>
    <property type="molecule type" value="Genomic_DNA"/>
</dbReference>
<dbReference type="InterPro" id="IPR006121">
    <property type="entry name" value="HMA_dom"/>
</dbReference>
<dbReference type="PROSITE" id="PS01047">
    <property type="entry name" value="HMA_1"/>
    <property type="match status" value="1"/>
</dbReference>
<dbReference type="GO" id="GO:0046872">
    <property type="term" value="F:metal ion binding"/>
    <property type="evidence" value="ECO:0007669"/>
    <property type="project" value="UniProtKB-KW"/>
</dbReference>
<protein>
    <recommendedName>
        <fullName evidence="2">HMA domain-containing protein</fullName>
    </recommendedName>
</protein>
<evidence type="ECO:0000313" key="4">
    <source>
        <dbReference type="Proteomes" id="UP001445335"/>
    </source>
</evidence>
<evidence type="ECO:0000313" key="3">
    <source>
        <dbReference type="EMBL" id="KAK9822462.1"/>
    </source>
</evidence>
<keyword evidence="4" id="KW-1185">Reference proteome</keyword>
<keyword evidence="1" id="KW-0479">Metal-binding</keyword>
<dbReference type="Pfam" id="PF00403">
    <property type="entry name" value="HMA"/>
    <property type="match status" value="1"/>
</dbReference>